<dbReference type="Proteomes" id="UP000639051">
    <property type="component" value="Unassembled WGS sequence"/>
</dbReference>
<dbReference type="RefSeq" id="WP_189692534.1">
    <property type="nucleotide sequence ID" value="NZ_BNCM01000002.1"/>
</dbReference>
<organism evidence="1 2">
    <name type="scientific">Sinomonas cellulolyticus</name>
    <dbReference type="NCBI Taxonomy" id="2801916"/>
    <lineage>
        <taxon>Bacteria</taxon>
        <taxon>Bacillati</taxon>
        <taxon>Actinomycetota</taxon>
        <taxon>Actinomycetes</taxon>
        <taxon>Micrococcales</taxon>
        <taxon>Micrococcaceae</taxon>
        <taxon>Sinomonas</taxon>
    </lineage>
</organism>
<reference evidence="1 2" key="1">
    <citation type="submission" date="2021-01" db="EMBL/GenBank/DDBJ databases">
        <title>Genome public.</title>
        <authorList>
            <person name="Liu C."/>
            <person name="Sun Q."/>
        </authorList>
    </citation>
    <scope>NUCLEOTIDE SEQUENCE [LARGE SCALE GENOMIC DNA]</scope>
    <source>
        <strain evidence="1 2">JC656</strain>
    </source>
</reference>
<comment type="caution">
    <text evidence="1">The sequence shown here is derived from an EMBL/GenBank/DDBJ whole genome shotgun (WGS) entry which is preliminary data.</text>
</comment>
<accession>A0ABS1K3B2</accession>
<gene>
    <name evidence="1" type="ORF">JJE72_10830</name>
</gene>
<evidence type="ECO:0000313" key="1">
    <source>
        <dbReference type="EMBL" id="MBL0705999.1"/>
    </source>
</evidence>
<keyword evidence="2" id="KW-1185">Reference proteome</keyword>
<evidence type="ECO:0000313" key="2">
    <source>
        <dbReference type="Proteomes" id="UP000639051"/>
    </source>
</evidence>
<protein>
    <submittedName>
        <fullName evidence="1">Uncharacterized protein</fullName>
    </submittedName>
</protein>
<dbReference type="EMBL" id="JAERRC010000024">
    <property type="protein sequence ID" value="MBL0705999.1"/>
    <property type="molecule type" value="Genomic_DNA"/>
</dbReference>
<name>A0ABS1K3B2_9MICC</name>
<proteinExistence type="predicted"/>
<sequence length="91" mass="9566">MCHPAWGPARAPAPYPRELVRVRRLRDLVDREAHDGGASPSAEVAALVSRTGVTAEGLAVEVALAYGISLPDYIASRGLLTAGRRAAPSHP</sequence>